<comment type="similarity">
    <text evidence="3 14">Belongs to the peptidase A1 family.</text>
</comment>
<dbReference type="Gene3D" id="2.40.70.10">
    <property type="entry name" value="Acid Proteases"/>
    <property type="match status" value="3"/>
</dbReference>
<dbReference type="InterPro" id="IPR021109">
    <property type="entry name" value="Peptidase_aspartic_dom_sf"/>
</dbReference>
<dbReference type="AlphaFoldDB" id="A0AAD5BAC8"/>
<dbReference type="EC" id="3.4.23.24" evidence="4"/>
<evidence type="ECO:0000256" key="10">
    <source>
        <dbReference type="ARBA" id="ARBA00023145"/>
    </source>
</evidence>
<keyword evidence="8 14" id="KW-0064">Aspartyl protease</keyword>
<evidence type="ECO:0000256" key="14">
    <source>
        <dbReference type="RuleBase" id="RU000454"/>
    </source>
</evidence>
<dbReference type="GO" id="GO:0004190">
    <property type="term" value="F:aspartic-type endopeptidase activity"/>
    <property type="evidence" value="ECO:0007669"/>
    <property type="project" value="UniProtKB-KW"/>
</dbReference>
<dbReference type="SUPFAM" id="SSF50630">
    <property type="entry name" value="Acid proteases"/>
    <property type="match status" value="1"/>
</dbReference>
<evidence type="ECO:0000259" key="16">
    <source>
        <dbReference type="PROSITE" id="PS51767"/>
    </source>
</evidence>
<comment type="catalytic activity">
    <reaction evidence="1">
        <text>Preferential cleavage at the carboxyl of hydrophobic amino acids, but fails to cleave 15-Leu-|-Tyr-16, 16-Tyr-|-Leu-17 and 24-Phe-|-Phe-25 of insulin B chain. Activates trypsinogen, and degrades keratin.</text>
        <dbReference type="EC" id="3.4.23.24"/>
    </reaction>
</comment>
<evidence type="ECO:0000313" key="18">
    <source>
        <dbReference type="Proteomes" id="UP001204833"/>
    </source>
</evidence>
<dbReference type="PROSITE" id="PS51767">
    <property type="entry name" value="PEPTIDASE_A1"/>
    <property type="match status" value="1"/>
</dbReference>
<dbReference type="InterPro" id="IPR001969">
    <property type="entry name" value="Aspartic_peptidase_AS"/>
</dbReference>
<feature type="active site" evidence="12">
    <location>
        <position position="87"/>
    </location>
</feature>
<feature type="non-terminal residue" evidence="17">
    <location>
        <position position="1"/>
    </location>
</feature>
<protein>
    <recommendedName>
        <fullName evidence="4">candidapepsin</fullName>
        <ecNumber evidence="4">3.4.23.24</ecNumber>
    </recommendedName>
</protein>
<evidence type="ECO:0000256" key="9">
    <source>
        <dbReference type="ARBA" id="ARBA00022801"/>
    </source>
</evidence>
<comment type="caution">
    <text evidence="17">The sequence shown here is derived from an EMBL/GenBank/DDBJ whole genome shotgun (WGS) entry which is preliminary data.</text>
</comment>
<name>A0AAD5BAC8_9ASCO</name>
<evidence type="ECO:0000313" key="17">
    <source>
        <dbReference type="EMBL" id="KAI5949010.1"/>
    </source>
</evidence>
<evidence type="ECO:0000256" key="1">
    <source>
        <dbReference type="ARBA" id="ARBA00001675"/>
    </source>
</evidence>
<evidence type="ECO:0000256" key="15">
    <source>
        <dbReference type="SAM" id="MobiDB-lite"/>
    </source>
</evidence>
<evidence type="ECO:0000256" key="13">
    <source>
        <dbReference type="PIRSR" id="PIRSR601461-2"/>
    </source>
</evidence>
<accession>A0AAD5BAC8</accession>
<keyword evidence="7" id="KW-0732">Signal</keyword>
<dbReference type="CDD" id="cd05474">
    <property type="entry name" value="SAP_like"/>
    <property type="match status" value="1"/>
</dbReference>
<dbReference type="GO" id="GO:0006508">
    <property type="term" value="P:proteolysis"/>
    <property type="evidence" value="ECO:0007669"/>
    <property type="project" value="UniProtKB-KW"/>
</dbReference>
<keyword evidence="5" id="KW-0964">Secreted</keyword>
<dbReference type="PANTHER" id="PTHR47966">
    <property type="entry name" value="BETA-SITE APP-CLEAVING ENZYME, ISOFORM A-RELATED"/>
    <property type="match status" value="1"/>
</dbReference>
<organism evidence="17 18">
    <name type="scientific">Candida theae</name>
    <dbReference type="NCBI Taxonomy" id="1198502"/>
    <lineage>
        <taxon>Eukaryota</taxon>
        <taxon>Fungi</taxon>
        <taxon>Dikarya</taxon>
        <taxon>Ascomycota</taxon>
        <taxon>Saccharomycotina</taxon>
        <taxon>Pichiomycetes</taxon>
        <taxon>Debaryomycetaceae</taxon>
        <taxon>Candida/Lodderomyces clade</taxon>
        <taxon>Candida</taxon>
    </lineage>
</organism>
<comment type="subcellular location">
    <subcellularLocation>
        <location evidence="2">Secreted</location>
    </subcellularLocation>
</comment>
<evidence type="ECO:0000256" key="7">
    <source>
        <dbReference type="ARBA" id="ARBA00022729"/>
    </source>
</evidence>
<feature type="compositionally biased region" description="Basic and acidic residues" evidence="15">
    <location>
        <begin position="140"/>
        <end position="160"/>
    </location>
</feature>
<keyword evidence="9 14" id="KW-0378">Hydrolase</keyword>
<evidence type="ECO:0000256" key="4">
    <source>
        <dbReference type="ARBA" id="ARBA00013207"/>
    </source>
</evidence>
<evidence type="ECO:0000256" key="8">
    <source>
        <dbReference type="ARBA" id="ARBA00022750"/>
    </source>
</evidence>
<evidence type="ECO:0000256" key="2">
    <source>
        <dbReference type="ARBA" id="ARBA00004613"/>
    </source>
</evidence>
<dbReference type="EMBL" id="JAIHNG010000168">
    <property type="protein sequence ID" value="KAI5949010.1"/>
    <property type="molecule type" value="Genomic_DNA"/>
</dbReference>
<dbReference type="PROSITE" id="PS00141">
    <property type="entry name" value="ASP_PROTEASE"/>
    <property type="match status" value="2"/>
</dbReference>
<gene>
    <name evidence="17" type="ORF">KGF57_005004</name>
</gene>
<dbReference type="Proteomes" id="UP001204833">
    <property type="component" value="Unassembled WGS sequence"/>
</dbReference>
<dbReference type="PRINTS" id="PR00792">
    <property type="entry name" value="PEPSIN"/>
</dbReference>
<dbReference type="InterPro" id="IPR001461">
    <property type="entry name" value="Aspartic_peptidase_A1"/>
</dbReference>
<feature type="disulfide bond" evidence="13">
    <location>
        <begin position="440"/>
        <end position="474"/>
    </location>
</feature>
<feature type="compositionally biased region" description="Polar residues" evidence="15">
    <location>
        <begin position="181"/>
        <end position="191"/>
    </location>
</feature>
<evidence type="ECO:0000256" key="12">
    <source>
        <dbReference type="PIRSR" id="PIRSR601461-1"/>
    </source>
</evidence>
<evidence type="ECO:0000256" key="5">
    <source>
        <dbReference type="ARBA" id="ARBA00022525"/>
    </source>
</evidence>
<dbReference type="GeneID" id="76153048"/>
<dbReference type="GO" id="GO:0005576">
    <property type="term" value="C:extracellular region"/>
    <property type="evidence" value="ECO:0007669"/>
    <property type="project" value="UniProtKB-SubCell"/>
</dbReference>
<keyword evidence="10" id="KW-0865">Zymogen</keyword>
<feature type="domain" description="Peptidase A1" evidence="16">
    <location>
        <begin position="69"/>
        <end position="512"/>
    </location>
</feature>
<dbReference type="InterPro" id="IPR033876">
    <property type="entry name" value="SAP-like"/>
</dbReference>
<proteinExistence type="inferred from homology"/>
<feature type="region of interest" description="Disordered" evidence="15">
    <location>
        <begin position="1"/>
        <end position="29"/>
    </location>
</feature>
<keyword evidence="11 13" id="KW-1015">Disulfide bond</keyword>
<dbReference type="InterPro" id="IPR033121">
    <property type="entry name" value="PEPTIDASE_A1"/>
</dbReference>
<feature type="compositionally biased region" description="Gly residues" evidence="15">
    <location>
        <begin position="204"/>
        <end position="225"/>
    </location>
</feature>
<feature type="compositionally biased region" description="Low complexity" evidence="15">
    <location>
        <begin position="541"/>
        <end position="557"/>
    </location>
</feature>
<keyword evidence="6 14" id="KW-0645">Protease</keyword>
<evidence type="ECO:0000256" key="11">
    <source>
        <dbReference type="ARBA" id="ARBA00023157"/>
    </source>
</evidence>
<dbReference type="Pfam" id="PF00026">
    <property type="entry name" value="Asp"/>
    <property type="match status" value="2"/>
</dbReference>
<reference evidence="17 18" key="1">
    <citation type="journal article" date="2022" name="DNA Res.">
        <title>Genome analysis of five recently described species of the CUG-Ser clade uncovers Candida theae as a new hybrid lineage with pathogenic potential in the Candida parapsilosis species complex.</title>
        <authorList>
            <person name="Mixao V."/>
            <person name="Del Olmo V."/>
            <person name="Hegedusova E."/>
            <person name="Saus E."/>
            <person name="Pryszcz L."/>
            <person name="Cillingova A."/>
            <person name="Nosek J."/>
            <person name="Gabaldon T."/>
        </authorList>
    </citation>
    <scope>NUCLEOTIDE SEQUENCE [LARGE SCALE GENOMIC DNA]</scope>
    <source>
        <strain evidence="17 18">CBS 12239</strain>
    </source>
</reference>
<feature type="region of interest" description="Disordered" evidence="15">
    <location>
        <begin position="104"/>
        <end position="226"/>
    </location>
</feature>
<keyword evidence="18" id="KW-1185">Reference proteome</keyword>
<evidence type="ECO:0000256" key="3">
    <source>
        <dbReference type="ARBA" id="ARBA00007447"/>
    </source>
</evidence>
<feature type="region of interest" description="Disordered" evidence="15">
    <location>
        <begin position="528"/>
        <end position="557"/>
    </location>
</feature>
<sequence length="585" mass="62424">AATPDNTSSSSSSSSSVPPTGSFKIDFNIRRGSSRENLSPIDDSTPRFVKRADSDGSFDLEITNEQTFYMAELHIGSNKDKNQVLVDTGSSDLWVMSHDLTCISNSQSGSSQKKKKKRDAKNVFGYGTGTGVKYPFAEDTNSKKDDVESTKQEQQTRGKEEEEEKEETPSKSENVGDGANNRDNQYYTTIYYTEGPGSTDFPAPGGGGGIGSGSGSGSSSAGGSGSNTCTSYGSFNTENSDTFKRNDTDSFVIQYADKTSAQGIWGYDTVRMGNISVPNLSFAIANQTSSDIGVLGIGLPGLETTTQYGYMYENLPLKMKSDGVIKRVLFSLYLDTANAQSGSVLFGAIDHAKYEGSLETLPMLKTYRQIDYPVRFEVEVSNITLNNNAGVTANVATDSVGAVLDSGSTLSYLHSDQIQAVGEALHGEYSSNAGAYLVDCRFLQTNSTLDIQFGGKTIKVPVSDLVLQAGRDTCYLGLFEQSSSSPYILFGDNVLRSAYVVYDIEQYEIHIGQVYYTNEEDIEVIDGEVTTGGGQNSTRVGSGSSGSSSSSSSSSSGNKNGAFSVFNLSWSSVVAGLLISIGATL</sequence>
<dbReference type="RefSeq" id="XP_051606520.1">
    <property type="nucleotide sequence ID" value="XM_051754574.1"/>
</dbReference>
<dbReference type="PANTHER" id="PTHR47966:SF65">
    <property type="entry name" value="ASPARTIC-TYPE ENDOPEPTIDASE"/>
    <property type="match status" value="1"/>
</dbReference>
<evidence type="ECO:0000256" key="6">
    <source>
        <dbReference type="ARBA" id="ARBA00022670"/>
    </source>
</evidence>
<feature type="active site" evidence="12">
    <location>
        <position position="405"/>
    </location>
</feature>